<dbReference type="GO" id="GO:0005524">
    <property type="term" value="F:ATP binding"/>
    <property type="evidence" value="ECO:0007669"/>
    <property type="project" value="UniProtKB-UniRule"/>
</dbReference>
<feature type="binding site" evidence="11">
    <location>
        <position position="29"/>
    </location>
    <ligand>
        <name>CTP</name>
        <dbReference type="ChEBI" id="CHEBI:37563"/>
    </ligand>
</feature>
<feature type="binding site" evidence="11">
    <location>
        <position position="159"/>
    </location>
    <ligand>
        <name>ATP</name>
        <dbReference type="ChEBI" id="CHEBI:30616"/>
    </ligand>
</feature>
<reference evidence="15 16" key="2">
    <citation type="submission" date="2014-05" db="EMBL/GenBank/DDBJ databases">
        <title>Draft genome sequence of Halobacillus karajensis HK-03.</title>
        <authorList>
            <person name="Khelaifia S."/>
            <person name="Croce O."/>
            <person name="Lagier J.C."/>
            <person name="Raoult D."/>
        </authorList>
    </citation>
    <scope>NUCLEOTIDE SEQUENCE [LARGE SCALE GENOMIC DNA]</scope>
    <source>
        <strain evidence="15 16">HD-03</strain>
    </source>
</reference>
<dbReference type="GO" id="GO:0160016">
    <property type="term" value="F:CCACCA tRNA nucleotidyltransferase activity"/>
    <property type="evidence" value="ECO:0007669"/>
    <property type="project" value="RHEA"/>
</dbReference>
<feature type="domain" description="tRNA nucleotidyltransferase/poly(A) polymerase RNA and SrmB- binding" evidence="13">
    <location>
        <begin position="172"/>
        <end position="228"/>
    </location>
</feature>
<keyword evidence="4 11" id="KW-0548">Nucleotidyltransferase</keyword>
<feature type="binding site" evidence="11">
    <location>
        <position position="165"/>
    </location>
    <ligand>
        <name>ATP</name>
        <dbReference type="ChEBI" id="CHEBI:30616"/>
    </ligand>
</feature>
<comment type="miscellaneous">
    <text evidence="11">A single active site specifically recognizes both ATP and CTP and is responsible for their addition.</text>
</comment>
<dbReference type="RefSeq" id="WP_035504951.1">
    <property type="nucleotide sequence ID" value="NZ_CCDH010000002.1"/>
</dbReference>
<feature type="binding site" evidence="11">
    <location>
        <position position="32"/>
    </location>
    <ligand>
        <name>ATP</name>
        <dbReference type="ChEBI" id="CHEBI:30616"/>
    </ligand>
</feature>
<evidence type="ECO:0000256" key="3">
    <source>
        <dbReference type="ARBA" id="ARBA00022694"/>
    </source>
</evidence>
<evidence type="ECO:0000256" key="11">
    <source>
        <dbReference type="HAMAP-Rule" id="MF_01263"/>
    </source>
</evidence>
<dbReference type="Gene3D" id="3.30.460.10">
    <property type="entry name" value="Beta Polymerase, domain 2"/>
    <property type="match status" value="1"/>
</dbReference>
<evidence type="ECO:0000256" key="8">
    <source>
        <dbReference type="ARBA" id="ARBA00022840"/>
    </source>
</evidence>
<dbReference type="GO" id="GO:0001680">
    <property type="term" value="P:tRNA 3'-terminal CCA addition"/>
    <property type="evidence" value="ECO:0007669"/>
    <property type="project" value="UniProtKB-UniRule"/>
</dbReference>
<dbReference type="InterPro" id="IPR002646">
    <property type="entry name" value="PolA_pol_head_dom"/>
</dbReference>
<dbReference type="Pfam" id="PF01743">
    <property type="entry name" value="PolyA_pol"/>
    <property type="match status" value="1"/>
</dbReference>
<feature type="binding site" evidence="11">
    <location>
        <position position="156"/>
    </location>
    <ligand>
        <name>CTP</name>
        <dbReference type="ChEBI" id="CHEBI:37563"/>
    </ligand>
</feature>
<reference evidence="16" key="1">
    <citation type="submission" date="2014-03" db="EMBL/GenBank/DDBJ databases">
        <authorList>
            <person name="Urmite Genomes U."/>
        </authorList>
    </citation>
    <scope>NUCLEOTIDE SEQUENCE [LARGE SCALE GENOMIC DNA]</scope>
    <source>
        <strain evidence="16">HD-03</strain>
    </source>
</reference>
<keyword evidence="5 11" id="KW-0479">Metal-binding</keyword>
<dbReference type="AlphaFoldDB" id="A0A024P1S2"/>
<keyword evidence="7 11" id="KW-0692">RNA repair</keyword>
<protein>
    <recommendedName>
        <fullName evidence="11">CCA-adding enzyme</fullName>
        <ecNumber evidence="11">2.7.7.72</ecNumber>
    </recommendedName>
    <alternativeName>
        <fullName evidence="11">CCA tRNA nucleotidyltransferase</fullName>
    </alternativeName>
    <alternativeName>
        <fullName evidence="11">tRNA CCA-pyrophosphorylase</fullName>
    </alternativeName>
    <alternativeName>
        <fullName evidence="11">tRNA adenylyl-/cytidylyl- transferase</fullName>
    </alternativeName>
    <alternativeName>
        <fullName evidence="11">tRNA nucleotidyltransferase</fullName>
    </alternativeName>
    <alternativeName>
        <fullName evidence="11">tRNA-NT</fullName>
    </alternativeName>
</protein>
<evidence type="ECO:0000259" key="13">
    <source>
        <dbReference type="Pfam" id="PF12627"/>
    </source>
</evidence>
<feature type="binding site" evidence="11">
    <location>
        <position position="162"/>
    </location>
    <ligand>
        <name>CTP</name>
        <dbReference type="ChEBI" id="CHEBI:37563"/>
    </ligand>
</feature>
<dbReference type="HAMAP" id="MF_01263">
    <property type="entry name" value="CCA_bact_type3"/>
    <property type="match status" value="1"/>
</dbReference>
<keyword evidence="3 11" id="KW-0819">tRNA processing</keyword>
<feature type="binding site" evidence="11">
    <location>
        <position position="44"/>
    </location>
    <ligand>
        <name>Mg(2+)</name>
        <dbReference type="ChEBI" id="CHEBI:18420"/>
    </ligand>
</feature>
<feature type="domain" description="CCA-adding enzyme C-terminal" evidence="14">
    <location>
        <begin position="252"/>
        <end position="391"/>
    </location>
</feature>
<dbReference type="GO" id="GO:0042245">
    <property type="term" value="P:RNA repair"/>
    <property type="evidence" value="ECO:0007669"/>
    <property type="project" value="UniProtKB-KW"/>
</dbReference>
<dbReference type="EMBL" id="CCDI010000001">
    <property type="protein sequence ID" value="CDQ21983.1"/>
    <property type="molecule type" value="Genomic_DNA"/>
</dbReference>
<feature type="binding site" evidence="11">
    <location>
        <position position="162"/>
    </location>
    <ligand>
        <name>ATP</name>
        <dbReference type="ChEBI" id="CHEBI:30616"/>
    </ligand>
</feature>
<feature type="binding site" evidence="11">
    <location>
        <position position="159"/>
    </location>
    <ligand>
        <name>CTP</name>
        <dbReference type="ChEBI" id="CHEBI:37563"/>
    </ligand>
</feature>
<evidence type="ECO:0000259" key="14">
    <source>
        <dbReference type="Pfam" id="PF13735"/>
    </source>
</evidence>
<evidence type="ECO:0000259" key="12">
    <source>
        <dbReference type="Pfam" id="PF01743"/>
    </source>
</evidence>
<name>A0A024P1S2_9BACI</name>
<dbReference type="EC" id="2.7.7.72" evidence="11"/>
<dbReference type="Pfam" id="PF12627">
    <property type="entry name" value="PolyA_pol_RNAbd"/>
    <property type="match status" value="1"/>
</dbReference>
<evidence type="ECO:0000256" key="5">
    <source>
        <dbReference type="ARBA" id="ARBA00022723"/>
    </source>
</evidence>
<dbReference type="InterPro" id="IPR032828">
    <property type="entry name" value="PolyA_RNA-bd"/>
</dbReference>
<comment type="catalytic activity">
    <reaction evidence="11">
        <text>a tRNA with a 3' CCA end + 2 CTP + ATP = a tRNA with a 3' CCACCA end + 3 diphosphate</text>
        <dbReference type="Rhea" id="RHEA:76235"/>
        <dbReference type="Rhea" id="RHEA-COMP:10468"/>
        <dbReference type="Rhea" id="RHEA-COMP:18655"/>
        <dbReference type="ChEBI" id="CHEBI:30616"/>
        <dbReference type="ChEBI" id="CHEBI:33019"/>
        <dbReference type="ChEBI" id="CHEBI:37563"/>
        <dbReference type="ChEBI" id="CHEBI:83071"/>
        <dbReference type="ChEBI" id="CHEBI:195187"/>
    </reaction>
</comment>
<evidence type="ECO:0000256" key="7">
    <source>
        <dbReference type="ARBA" id="ARBA00022800"/>
    </source>
</evidence>
<dbReference type="Proteomes" id="UP000028868">
    <property type="component" value="Unassembled WGS sequence"/>
</dbReference>
<dbReference type="InterPro" id="IPR023068">
    <property type="entry name" value="CCA-adding_enz_firmicutes"/>
</dbReference>
<dbReference type="InterPro" id="IPR050264">
    <property type="entry name" value="Bact_CCA-adding_enz_type3_sf"/>
</dbReference>
<dbReference type="SUPFAM" id="SSF81301">
    <property type="entry name" value="Nucleotidyltransferase"/>
    <property type="match status" value="1"/>
</dbReference>
<comment type="cofactor">
    <cofactor evidence="1 11">
        <name>Mg(2+)</name>
        <dbReference type="ChEBI" id="CHEBI:18420"/>
    </cofactor>
</comment>
<keyword evidence="10 11" id="KW-0694">RNA-binding</keyword>
<keyword evidence="2 11" id="KW-0808">Transferase</keyword>
<dbReference type="PANTHER" id="PTHR46173:SF1">
    <property type="entry name" value="CCA TRNA NUCLEOTIDYLTRANSFERASE 1, MITOCHONDRIAL"/>
    <property type="match status" value="1"/>
</dbReference>
<keyword evidence="6 11" id="KW-0547">Nucleotide-binding</keyword>
<keyword evidence="16" id="KW-1185">Reference proteome</keyword>
<dbReference type="Gene3D" id="1.20.58.560">
    <property type="match status" value="1"/>
</dbReference>
<evidence type="ECO:0000256" key="10">
    <source>
        <dbReference type="ARBA" id="ARBA00022884"/>
    </source>
</evidence>
<dbReference type="CDD" id="cd05398">
    <property type="entry name" value="NT_ClassII-CCAase"/>
    <property type="match status" value="1"/>
</dbReference>
<dbReference type="PANTHER" id="PTHR46173">
    <property type="entry name" value="CCA TRNA NUCLEOTIDYLTRANSFERASE 1, MITOCHONDRIAL"/>
    <property type="match status" value="1"/>
</dbReference>
<dbReference type="NCBIfam" id="NF009814">
    <property type="entry name" value="PRK13299.1"/>
    <property type="match status" value="1"/>
</dbReference>
<sequence length="400" mass="46318">MMIDQVFKQACEVIKVIEEAGGEAFIVGGSVRDYLSGREVNDIDIATSESPQRIQEIFDKVIPVGIEHGTVIVRHQGESYEVTTYRVEGGYEDYRHPDKVNFVDDIKLDLARRDFTMNAIAMSRNGELIDPYLGYESIKKKSIQAVGNPLERFREDPLRMMRAVRFASQLSFTIDSETKSALEEMSGLLACISIERIAIETEKLFSGKDYKLGLQLLEDSALQKHLPIFKGFQFQEDYPKAILYTWHEIIAFYTFSHSEISVEAFVNHWKLSNATKRKSEHLLSGLKIYENEKKVTPWLVYQLNEGSFASFERVCLALYDECDGLQNSMRRTKKDLIIHHRKELHFQAKDLISLFPARPKGPWISEWLEAIEYEVVTERIENNYEKIKEWVKSWNPPARN</sequence>
<evidence type="ECO:0000256" key="2">
    <source>
        <dbReference type="ARBA" id="ARBA00022679"/>
    </source>
</evidence>
<dbReference type="InterPro" id="IPR032810">
    <property type="entry name" value="CCA-adding_enz_C"/>
</dbReference>
<feature type="binding site" evidence="11">
    <location>
        <position position="113"/>
    </location>
    <ligand>
        <name>ATP</name>
        <dbReference type="ChEBI" id="CHEBI:30616"/>
    </ligand>
</feature>
<evidence type="ECO:0000256" key="4">
    <source>
        <dbReference type="ARBA" id="ARBA00022695"/>
    </source>
</evidence>
<evidence type="ECO:0000256" key="1">
    <source>
        <dbReference type="ARBA" id="ARBA00001946"/>
    </source>
</evidence>
<feature type="binding site" evidence="11">
    <location>
        <position position="113"/>
    </location>
    <ligand>
        <name>CTP</name>
        <dbReference type="ChEBI" id="CHEBI:37563"/>
    </ligand>
</feature>
<accession>A0A024P1S2</accession>
<dbReference type="Gene3D" id="1.10.110.30">
    <property type="match status" value="1"/>
</dbReference>
<comment type="similarity">
    <text evidence="11">Belongs to the tRNA nucleotidyltransferase/poly(A) polymerase family. Bacterial CCA-adding enzyme type 3 subfamily.</text>
</comment>
<dbReference type="GO" id="GO:0000049">
    <property type="term" value="F:tRNA binding"/>
    <property type="evidence" value="ECO:0007669"/>
    <property type="project" value="UniProtKB-UniRule"/>
</dbReference>
<comment type="function">
    <text evidence="11">Catalyzes the addition and repair of the essential 3'-terminal CCA sequence in tRNAs without using a nucleic acid template. Adds these three nucleotides in the order of C, C, and A to the tRNA nucleotide-73, using CTP and ATP as substrates and producing inorganic pyrophosphate. tRNA 3'-terminal CCA addition is required both for tRNA processing and repair. Also involved in tRNA surveillance by mediating tandem CCA addition to generate a CCACCA at the 3' terminus of unstable tRNAs. While stable tRNAs receive only 3'-terminal CCA, unstable tRNAs are marked with CCACCA and rapidly degraded.</text>
</comment>
<evidence type="ECO:0000313" key="16">
    <source>
        <dbReference type="Proteomes" id="UP000028868"/>
    </source>
</evidence>
<feature type="binding site" evidence="11">
    <location>
        <position position="165"/>
    </location>
    <ligand>
        <name>CTP</name>
        <dbReference type="ChEBI" id="CHEBI:37563"/>
    </ligand>
</feature>
<keyword evidence="9 11" id="KW-0460">Magnesium</keyword>
<dbReference type="Gene3D" id="1.10.246.80">
    <property type="match status" value="1"/>
</dbReference>
<comment type="caution">
    <text evidence="15">The sequence shown here is derived from an EMBL/GenBank/DDBJ whole genome shotgun (WGS) entry which is preliminary data.</text>
</comment>
<dbReference type="GO" id="GO:0004810">
    <property type="term" value="F:CCA tRNA nucleotidyltransferase activity"/>
    <property type="evidence" value="ECO:0007669"/>
    <property type="project" value="UniProtKB-UniRule"/>
</dbReference>
<evidence type="ECO:0000313" key="15">
    <source>
        <dbReference type="EMBL" id="CDQ21983.1"/>
    </source>
</evidence>
<dbReference type="Pfam" id="PF13735">
    <property type="entry name" value="tRNA_NucTran2_2"/>
    <property type="match status" value="1"/>
</dbReference>
<comment type="subunit">
    <text evidence="11">Homodimer.</text>
</comment>
<feature type="binding site" evidence="11">
    <location>
        <position position="42"/>
    </location>
    <ligand>
        <name>Mg(2+)</name>
        <dbReference type="ChEBI" id="CHEBI:18420"/>
    </ligand>
</feature>
<keyword evidence="8 11" id="KW-0067">ATP-binding</keyword>
<organism evidence="15 16">
    <name type="scientific">Halobacillus karajensis</name>
    <dbReference type="NCBI Taxonomy" id="195088"/>
    <lineage>
        <taxon>Bacteria</taxon>
        <taxon>Bacillati</taxon>
        <taxon>Bacillota</taxon>
        <taxon>Bacilli</taxon>
        <taxon>Bacillales</taxon>
        <taxon>Bacillaceae</taxon>
        <taxon>Halobacillus</taxon>
    </lineage>
</organism>
<feature type="binding site" evidence="11">
    <location>
        <position position="32"/>
    </location>
    <ligand>
        <name>CTP</name>
        <dbReference type="ChEBI" id="CHEBI:37563"/>
    </ligand>
</feature>
<dbReference type="SUPFAM" id="SSF81891">
    <property type="entry name" value="Poly A polymerase C-terminal region-like"/>
    <property type="match status" value="1"/>
</dbReference>
<feature type="binding site" evidence="11">
    <location>
        <position position="29"/>
    </location>
    <ligand>
        <name>ATP</name>
        <dbReference type="ChEBI" id="CHEBI:30616"/>
    </ligand>
</feature>
<proteinExistence type="inferred from homology"/>
<comment type="catalytic activity">
    <reaction evidence="11">
        <text>a tRNA precursor + 2 CTP + ATP = a tRNA with a 3' CCA end + 3 diphosphate</text>
        <dbReference type="Rhea" id="RHEA:14433"/>
        <dbReference type="Rhea" id="RHEA-COMP:10465"/>
        <dbReference type="Rhea" id="RHEA-COMP:10468"/>
        <dbReference type="ChEBI" id="CHEBI:30616"/>
        <dbReference type="ChEBI" id="CHEBI:33019"/>
        <dbReference type="ChEBI" id="CHEBI:37563"/>
        <dbReference type="ChEBI" id="CHEBI:74896"/>
        <dbReference type="ChEBI" id="CHEBI:83071"/>
        <dbReference type="EC" id="2.7.7.72"/>
    </reaction>
</comment>
<feature type="domain" description="Poly A polymerase head" evidence="12">
    <location>
        <begin position="24"/>
        <end position="143"/>
    </location>
</feature>
<dbReference type="GO" id="GO:0000287">
    <property type="term" value="F:magnesium ion binding"/>
    <property type="evidence" value="ECO:0007669"/>
    <property type="project" value="UniProtKB-UniRule"/>
</dbReference>
<dbReference type="InterPro" id="IPR043519">
    <property type="entry name" value="NT_sf"/>
</dbReference>
<evidence type="ECO:0000256" key="6">
    <source>
        <dbReference type="ARBA" id="ARBA00022741"/>
    </source>
</evidence>
<gene>
    <name evidence="11 15" type="primary">cca</name>
    <name evidence="15" type="ORF">BN983_00179</name>
</gene>
<evidence type="ECO:0000256" key="9">
    <source>
        <dbReference type="ARBA" id="ARBA00022842"/>
    </source>
</evidence>
<feature type="binding site" evidence="11">
    <location>
        <position position="156"/>
    </location>
    <ligand>
        <name>ATP</name>
        <dbReference type="ChEBI" id="CHEBI:30616"/>
    </ligand>
</feature>